<dbReference type="GO" id="GO:0006351">
    <property type="term" value="P:DNA-templated transcription"/>
    <property type="evidence" value="ECO:0007669"/>
    <property type="project" value="InterPro"/>
</dbReference>
<keyword evidence="5" id="KW-0804">Transcription</keyword>
<accession>A0A6A6UV62</accession>
<feature type="compositionally biased region" description="Acidic residues" evidence="7">
    <location>
        <begin position="454"/>
        <end position="463"/>
    </location>
</feature>
<dbReference type="Pfam" id="PF03909">
    <property type="entry name" value="BSD"/>
    <property type="match status" value="2"/>
</dbReference>
<dbReference type="InterPro" id="IPR005607">
    <property type="entry name" value="BSD_dom"/>
</dbReference>
<reference evidence="9" key="1">
    <citation type="journal article" date="2020" name="Stud. Mycol.">
        <title>101 Dothideomycetes genomes: a test case for predicting lifestyles and emergence of pathogens.</title>
        <authorList>
            <person name="Haridas S."/>
            <person name="Albert R."/>
            <person name="Binder M."/>
            <person name="Bloem J."/>
            <person name="Labutti K."/>
            <person name="Salamov A."/>
            <person name="Andreopoulos B."/>
            <person name="Baker S."/>
            <person name="Barry K."/>
            <person name="Bills G."/>
            <person name="Bluhm B."/>
            <person name="Cannon C."/>
            <person name="Castanera R."/>
            <person name="Culley D."/>
            <person name="Daum C."/>
            <person name="Ezra D."/>
            <person name="Gonzalez J."/>
            <person name="Henrissat B."/>
            <person name="Kuo A."/>
            <person name="Liang C."/>
            <person name="Lipzen A."/>
            <person name="Lutzoni F."/>
            <person name="Magnuson J."/>
            <person name="Mondo S."/>
            <person name="Nolan M."/>
            <person name="Ohm R."/>
            <person name="Pangilinan J."/>
            <person name="Park H.-J."/>
            <person name="Ramirez L."/>
            <person name="Alfaro M."/>
            <person name="Sun H."/>
            <person name="Tritt A."/>
            <person name="Yoshinaga Y."/>
            <person name="Zwiers L.-H."/>
            <person name="Turgeon B."/>
            <person name="Goodwin S."/>
            <person name="Spatafora J."/>
            <person name="Crous P."/>
            <person name="Grigoriev I."/>
        </authorList>
    </citation>
    <scope>NUCLEOTIDE SEQUENCE</scope>
    <source>
        <strain evidence="9">CBS 119925</strain>
    </source>
</reference>
<dbReference type="InterPro" id="IPR011993">
    <property type="entry name" value="PH-like_dom_sf"/>
</dbReference>
<dbReference type="SMART" id="SM00751">
    <property type="entry name" value="BSD"/>
    <property type="match status" value="1"/>
</dbReference>
<evidence type="ECO:0000313" key="9">
    <source>
        <dbReference type="EMBL" id="KAF2741659.1"/>
    </source>
</evidence>
<dbReference type="GO" id="GO:0000439">
    <property type="term" value="C:transcription factor TFIIH core complex"/>
    <property type="evidence" value="ECO:0007669"/>
    <property type="project" value="InterPro"/>
</dbReference>
<evidence type="ECO:0000256" key="7">
    <source>
        <dbReference type="SAM" id="MobiDB-lite"/>
    </source>
</evidence>
<evidence type="ECO:0000256" key="3">
    <source>
        <dbReference type="ARBA" id="ARBA00022737"/>
    </source>
</evidence>
<dbReference type="InterPro" id="IPR035925">
    <property type="entry name" value="BSD_dom_sf"/>
</dbReference>
<feature type="domain" description="BSD" evidence="8">
    <location>
        <begin position="217"/>
        <end position="268"/>
    </location>
</feature>
<keyword evidence="4" id="KW-0805">Transcription regulation</keyword>
<dbReference type="InterPro" id="IPR027079">
    <property type="entry name" value="Tfb1/GTF2H1"/>
</dbReference>
<dbReference type="AlphaFoldDB" id="A0A6A6UV62"/>
<proteinExistence type="inferred from homology"/>
<feature type="region of interest" description="Disordered" evidence="7">
    <location>
        <begin position="93"/>
        <end position="139"/>
    </location>
</feature>
<keyword evidence="3" id="KW-0677">Repeat</keyword>
<protein>
    <submittedName>
        <fullName evidence="9">RNA polymerase II transcription factor-like protein</fullName>
    </submittedName>
</protein>
<dbReference type="Gene3D" id="1.10.3970.10">
    <property type="entry name" value="BSD domain"/>
    <property type="match status" value="1"/>
</dbReference>
<keyword evidence="10" id="KW-1185">Reference proteome</keyword>
<dbReference type="InterPro" id="IPR013876">
    <property type="entry name" value="TFIIH_BTF_p62_N"/>
</dbReference>
<evidence type="ECO:0000256" key="4">
    <source>
        <dbReference type="ARBA" id="ARBA00023015"/>
    </source>
</evidence>
<evidence type="ECO:0000256" key="5">
    <source>
        <dbReference type="ARBA" id="ARBA00023163"/>
    </source>
</evidence>
<evidence type="ECO:0000256" key="1">
    <source>
        <dbReference type="ARBA" id="ARBA00004123"/>
    </source>
</evidence>
<feature type="region of interest" description="Disordered" evidence="7">
    <location>
        <begin position="453"/>
        <end position="473"/>
    </location>
</feature>
<evidence type="ECO:0000256" key="2">
    <source>
        <dbReference type="ARBA" id="ARBA00009448"/>
    </source>
</evidence>
<dbReference type="PROSITE" id="PS50858">
    <property type="entry name" value="BSD"/>
    <property type="match status" value="1"/>
</dbReference>
<dbReference type="EMBL" id="MU006635">
    <property type="protein sequence ID" value="KAF2741659.1"/>
    <property type="molecule type" value="Genomic_DNA"/>
</dbReference>
<comment type="similarity">
    <text evidence="2">Belongs to the TFB1 family.</text>
</comment>
<evidence type="ECO:0000259" key="8">
    <source>
        <dbReference type="PROSITE" id="PS50858"/>
    </source>
</evidence>
<dbReference type="OrthoDB" id="360521at2759"/>
<dbReference type="CDD" id="cd13229">
    <property type="entry name" value="PH_TFIIH"/>
    <property type="match status" value="1"/>
</dbReference>
<dbReference type="Proteomes" id="UP000799440">
    <property type="component" value="Unassembled WGS sequence"/>
</dbReference>
<gene>
    <name evidence="9" type="ORF">M011DRAFT_463068</name>
</gene>
<keyword evidence="6" id="KW-0539">Nucleus</keyword>
<evidence type="ECO:0000256" key="6">
    <source>
        <dbReference type="ARBA" id="ARBA00023242"/>
    </source>
</evidence>
<dbReference type="GO" id="GO:0006289">
    <property type="term" value="P:nucleotide-excision repair"/>
    <property type="evidence" value="ECO:0007669"/>
    <property type="project" value="InterPro"/>
</dbReference>
<dbReference type="SUPFAM" id="SSF140383">
    <property type="entry name" value="BSD domain-like"/>
    <property type="match status" value="1"/>
</dbReference>
<dbReference type="Gene3D" id="2.30.29.30">
    <property type="entry name" value="Pleckstrin-homology domain (PH domain)/Phosphotyrosine-binding domain (PTB)"/>
    <property type="match status" value="1"/>
</dbReference>
<organism evidence="9 10">
    <name type="scientific">Sporormia fimetaria CBS 119925</name>
    <dbReference type="NCBI Taxonomy" id="1340428"/>
    <lineage>
        <taxon>Eukaryota</taxon>
        <taxon>Fungi</taxon>
        <taxon>Dikarya</taxon>
        <taxon>Ascomycota</taxon>
        <taxon>Pezizomycotina</taxon>
        <taxon>Dothideomycetes</taxon>
        <taxon>Pleosporomycetidae</taxon>
        <taxon>Pleosporales</taxon>
        <taxon>Sporormiaceae</taxon>
        <taxon>Sporormia</taxon>
    </lineage>
</organism>
<comment type="subcellular location">
    <subcellularLocation>
        <location evidence="1">Nucleus</location>
    </subcellularLocation>
</comment>
<feature type="compositionally biased region" description="Low complexity" evidence="7">
    <location>
        <begin position="112"/>
        <end position="126"/>
    </location>
</feature>
<evidence type="ECO:0000313" key="10">
    <source>
        <dbReference type="Proteomes" id="UP000799440"/>
    </source>
</evidence>
<sequence>MSRFSVKYSKQDGHLLLSSGGDRAVLFQPQQGGSSVTIPLPDIINLQQTPPTASKASIRITAKENHTFTFTSSDARADQETVTNILRQWIEPLKADKAKKTTTPAPEPDNGRTQSAAMAMAQATSRPATSAPQSDEAYDDSRLLRDVDLQRSLLSSSPALRQRFDQALRDKPDTITVAQLATQFWATRLHLLRSHVAEKAQGLGNYNVLAVIKPQHVDGKIKLDMTKEQIQLLFAQHPLIKRVYNENVPQIKEDDFWSRFFFSRLVKKMRGEKIIESDNVDPTFDKYLDMNDDDGAQATQLATDGIPRFLDLEGNEQNHSQRRGNGPDVQMRPSSNAKEPILRTLNRMSEKLMAEVPPSDTDRHAPVGVDERTYRELQLRDLQRSEEDNRVVLKIKDQAQLFAAGQGVQASSRASTYAKRTPAQVLSILQKDFGQLTAHQRDVTGLSLESAIGVDEDSSSDEESAVRKSTKLGSKASRTAATTQIFKAINTQHLHDDEADLQHLTASSDQAAKLGLSKTQFDALAMTHNTTVEFLHYFWSVFLSGDPERSSEAVRLIETLDKSLDRIKAVADSAEAERAARVEQMTRDNEAYTKRTGKRRKFDPKRIQGGEDTVNKLVSPLLRAIRQAKEKFEKGLHDQVAHAMIPNSKPLVEA</sequence>
<name>A0A6A6UV62_9PLEO</name>
<dbReference type="SUPFAM" id="SSF50729">
    <property type="entry name" value="PH domain-like"/>
    <property type="match status" value="1"/>
</dbReference>
<dbReference type="Pfam" id="PF08567">
    <property type="entry name" value="PH_TFIIH"/>
    <property type="match status" value="1"/>
</dbReference>
<dbReference type="PANTHER" id="PTHR12856">
    <property type="entry name" value="TRANSCRIPTION INITIATION FACTOR IIH-RELATED"/>
    <property type="match status" value="1"/>
</dbReference>